<dbReference type="Gene3D" id="3.90.550.10">
    <property type="entry name" value="Spore Coat Polysaccharide Biosynthesis Protein SpsA, Chain A"/>
    <property type="match status" value="1"/>
</dbReference>
<feature type="domain" description="Glycosyl transferase family 1" evidence="8">
    <location>
        <begin position="157"/>
        <end position="318"/>
    </location>
</feature>
<dbReference type="InterPro" id="IPR003378">
    <property type="entry name" value="Fringe-like_glycosylTrfase"/>
</dbReference>
<dbReference type="Pfam" id="PF00534">
    <property type="entry name" value="Glycos_transf_1"/>
    <property type="match status" value="1"/>
</dbReference>
<keyword evidence="5" id="KW-0735">Signal-anchor</keyword>
<accession>A0A0F9RTX5</accession>
<organism evidence="10">
    <name type="scientific">marine sediment metagenome</name>
    <dbReference type="NCBI Taxonomy" id="412755"/>
    <lineage>
        <taxon>unclassified sequences</taxon>
        <taxon>metagenomes</taxon>
        <taxon>ecological metagenomes</taxon>
    </lineage>
</organism>
<dbReference type="GO" id="GO:0016757">
    <property type="term" value="F:glycosyltransferase activity"/>
    <property type="evidence" value="ECO:0007669"/>
    <property type="project" value="UniProtKB-KW"/>
</dbReference>
<feature type="domain" description="Fringe-like glycosyltransferase" evidence="9">
    <location>
        <begin position="397"/>
        <end position="497"/>
    </location>
</feature>
<gene>
    <name evidence="10" type="ORF">LCGC14_0537250</name>
</gene>
<keyword evidence="6" id="KW-1133">Transmembrane helix</keyword>
<evidence type="ECO:0000259" key="8">
    <source>
        <dbReference type="Pfam" id="PF00534"/>
    </source>
</evidence>
<dbReference type="SUPFAM" id="SSF53448">
    <property type="entry name" value="Nucleotide-diphospho-sugar transferases"/>
    <property type="match status" value="1"/>
</dbReference>
<reference evidence="10" key="1">
    <citation type="journal article" date="2015" name="Nature">
        <title>Complex archaea that bridge the gap between prokaryotes and eukaryotes.</title>
        <authorList>
            <person name="Spang A."/>
            <person name="Saw J.H."/>
            <person name="Jorgensen S.L."/>
            <person name="Zaremba-Niedzwiedzka K."/>
            <person name="Martijn J."/>
            <person name="Lind A.E."/>
            <person name="van Eijk R."/>
            <person name="Schleper C."/>
            <person name="Guy L."/>
            <person name="Ettema T.J."/>
        </authorList>
    </citation>
    <scope>NUCLEOTIDE SEQUENCE</scope>
</reference>
<comment type="subcellular location">
    <subcellularLocation>
        <location evidence="1">Membrane</location>
        <topology evidence="1">Single-pass type II membrane protein</topology>
    </subcellularLocation>
</comment>
<dbReference type="EMBL" id="LAZR01000711">
    <property type="protein sequence ID" value="KKN59900.1"/>
    <property type="molecule type" value="Genomic_DNA"/>
</dbReference>
<evidence type="ECO:0000256" key="4">
    <source>
        <dbReference type="ARBA" id="ARBA00022692"/>
    </source>
</evidence>
<evidence type="ECO:0000256" key="5">
    <source>
        <dbReference type="ARBA" id="ARBA00022968"/>
    </source>
</evidence>
<evidence type="ECO:0000256" key="1">
    <source>
        <dbReference type="ARBA" id="ARBA00004606"/>
    </source>
</evidence>
<keyword evidence="4" id="KW-0812">Transmembrane</keyword>
<dbReference type="Pfam" id="PF02434">
    <property type="entry name" value="Fringe"/>
    <property type="match status" value="1"/>
</dbReference>
<evidence type="ECO:0000256" key="3">
    <source>
        <dbReference type="ARBA" id="ARBA00022679"/>
    </source>
</evidence>
<comment type="caution">
    <text evidence="10">The sequence shown here is derived from an EMBL/GenBank/DDBJ whole genome shotgun (WGS) entry which is preliminary data.</text>
</comment>
<keyword evidence="3" id="KW-0808">Transferase</keyword>
<dbReference type="Gene3D" id="3.40.50.2000">
    <property type="entry name" value="Glycogen Phosphorylase B"/>
    <property type="match status" value="1"/>
</dbReference>
<keyword evidence="2" id="KW-0328">Glycosyltransferase</keyword>
<dbReference type="GO" id="GO:0016020">
    <property type="term" value="C:membrane"/>
    <property type="evidence" value="ECO:0007669"/>
    <property type="project" value="UniProtKB-SubCell"/>
</dbReference>
<evidence type="ECO:0000256" key="7">
    <source>
        <dbReference type="ARBA" id="ARBA00023136"/>
    </source>
</evidence>
<evidence type="ECO:0000313" key="10">
    <source>
        <dbReference type="EMBL" id="KKN59900.1"/>
    </source>
</evidence>
<evidence type="ECO:0000256" key="6">
    <source>
        <dbReference type="ARBA" id="ARBA00022989"/>
    </source>
</evidence>
<keyword evidence="7" id="KW-0472">Membrane</keyword>
<evidence type="ECO:0000256" key="2">
    <source>
        <dbReference type="ARBA" id="ARBA00022676"/>
    </source>
</evidence>
<evidence type="ECO:0000259" key="9">
    <source>
        <dbReference type="Pfam" id="PF02434"/>
    </source>
</evidence>
<name>A0A0F9RTX5_9ZZZZ</name>
<sequence length="564" mass="63687">MKSVLLVEPNNQTYGEDDLTSALGGSETAFIYLVKTLKQDERISLTICFKNDPIPDEEFDLVLAWRSPEILFHTKGKQVGCYFQDLPSLQTIQILQVLLQQGKINKFIFLSHFQKQQYLQHLPGIEEGRQCLMSENGIDLEVFDIHTEKEDAFIYASAPNRGLDVLLKMWPEIHKVLPMYKLYIAGSVDMYNVKSNTTEENNSREELLEVGKGLYQQEIEGVEYLGGLSHAELIKYLEKSKALLYPSTYAETSCHVLNCALNAGAFPIVSSLGALPEKIVNEENGFVIPGDPNSDEFQNAYIQTVIQNTKSDRMAKTNRGSYTGWDYKKILGRVINRLLFHSELEGENHKVLGVCCSLQGNNHRNFANQKWYAPFDMQVEEVTGMPTDQARCVAASLAIHKGSDWLLLLDDDIYVAPTFLMDMLDRAMENKAEVVVANYFYKEDSRLVSVTRLVDKTTNMAIDCTNITEEMLNKGNYRFVTSGLGACLISTKALKQIGRPQFRTQCVGGIAQVKHTGEDTYFYEMCNQLDIPIYFAVDLPVIHIGNGKAYGKQDHIEEIVPTLL</sequence>
<dbReference type="InterPro" id="IPR029044">
    <property type="entry name" value="Nucleotide-diphossugar_trans"/>
</dbReference>
<dbReference type="SUPFAM" id="SSF53756">
    <property type="entry name" value="UDP-Glycosyltransferase/glycogen phosphorylase"/>
    <property type="match status" value="1"/>
</dbReference>
<proteinExistence type="predicted"/>
<protein>
    <submittedName>
        <fullName evidence="10">Uncharacterized protein</fullName>
    </submittedName>
</protein>
<dbReference type="AlphaFoldDB" id="A0A0F9RTX5"/>
<dbReference type="InterPro" id="IPR001296">
    <property type="entry name" value="Glyco_trans_1"/>
</dbReference>
<dbReference type="PANTHER" id="PTHR12526">
    <property type="entry name" value="GLYCOSYLTRANSFERASE"/>
    <property type="match status" value="1"/>
</dbReference>